<dbReference type="PANTHER" id="PTHR27002:SF900">
    <property type="entry name" value="S-LOCUS LECTIN KINASE FAMILY PROTEIN"/>
    <property type="match status" value="1"/>
</dbReference>
<evidence type="ECO:0000256" key="2">
    <source>
        <dbReference type="ARBA" id="ARBA00022679"/>
    </source>
</evidence>
<keyword evidence="11" id="KW-1185">Reference proteome</keyword>
<dbReference type="InterPro" id="IPR046357">
    <property type="entry name" value="PPIase_dom_sf"/>
</dbReference>
<evidence type="ECO:0000313" key="11">
    <source>
        <dbReference type="Proteomes" id="UP001359559"/>
    </source>
</evidence>
<dbReference type="EC" id="5.2.1.8" evidence="6"/>
<dbReference type="Proteomes" id="UP001359559">
    <property type="component" value="Unassembled WGS sequence"/>
</dbReference>
<dbReference type="GO" id="GO:0004674">
    <property type="term" value="F:protein serine/threonine kinase activity"/>
    <property type="evidence" value="ECO:0007669"/>
    <property type="project" value="UniProtKB-KW"/>
</dbReference>
<protein>
    <recommendedName>
        <fullName evidence="6">peptidylprolyl isomerase</fullName>
        <ecNumber evidence="6">5.2.1.8</ecNumber>
    </recommendedName>
</protein>
<dbReference type="PANTHER" id="PTHR27002">
    <property type="entry name" value="RECEPTOR-LIKE SERINE/THREONINE-PROTEIN KINASE SD1-8"/>
    <property type="match status" value="1"/>
</dbReference>
<feature type="domain" description="PPIase FKBP-type" evidence="9">
    <location>
        <begin position="282"/>
        <end position="329"/>
    </location>
</feature>
<comment type="caution">
    <text evidence="10">The sequence shown here is derived from an EMBL/GenBank/DDBJ whole genome shotgun (WGS) entry which is preliminary data.</text>
</comment>
<comment type="catalytic activity">
    <reaction evidence="6">
        <text>[protein]-peptidylproline (omega=180) = [protein]-peptidylproline (omega=0)</text>
        <dbReference type="Rhea" id="RHEA:16237"/>
        <dbReference type="Rhea" id="RHEA-COMP:10747"/>
        <dbReference type="Rhea" id="RHEA-COMP:10748"/>
        <dbReference type="ChEBI" id="CHEBI:83833"/>
        <dbReference type="ChEBI" id="CHEBI:83834"/>
        <dbReference type="EC" id="5.2.1.8"/>
    </reaction>
</comment>
<evidence type="ECO:0000256" key="4">
    <source>
        <dbReference type="ARBA" id="ARBA00022777"/>
    </source>
</evidence>
<dbReference type="SUPFAM" id="SSF54534">
    <property type="entry name" value="FKBP-like"/>
    <property type="match status" value="1"/>
</dbReference>
<dbReference type="SUPFAM" id="SSF56112">
    <property type="entry name" value="Protein kinase-like (PK-like)"/>
    <property type="match status" value="2"/>
</dbReference>
<dbReference type="AlphaFoldDB" id="A0AAN9K2M9"/>
<dbReference type="InterPro" id="IPR001179">
    <property type="entry name" value="PPIase_FKBP_dom"/>
</dbReference>
<evidence type="ECO:0000256" key="5">
    <source>
        <dbReference type="ARBA" id="ARBA00022840"/>
    </source>
</evidence>
<proteinExistence type="predicted"/>
<keyword evidence="3" id="KW-0547">Nucleotide-binding</keyword>
<dbReference type="InterPro" id="IPR011009">
    <property type="entry name" value="Kinase-like_dom_sf"/>
</dbReference>
<evidence type="ECO:0000259" key="8">
    <source>
        <dbReference type="PROSITE" id="PS50011"/>
    </source>
</evidence>
<evidence type="ECO:0000259" key="9">
    <source>
        <dbReference type="PROSITE" id="PS50059"/>
    </source>
</evidence>
<organism evidence="10 11">
    <name type="scientific">Clitoria ternatea</name>
    <name type="common">Butterfly pea</name>
    <dbReference type="NCBI Taxonomy" id="43366"/>
    <lineage>
        <taxon>Eukaryota</taxon>
        <taxon>Viridiplantae</taxon>
        <taxon>Streptophyta</taxon>
        <taxon>Embryophyta</taxon>
        <taxon>Tracheophyta</taxon>
        <taxon>Spermatophyta</taxon>
        <taxon>Magnoliopsida</taxon>
        <taxon>eudicotyledons</taxon>
        <taxon>Gunneridae</taxon>
        <taxon>Pentapetalae</taxon>
        <taxon>rosids</taxon>
        <taxon>fabids</taxon>
        <taxon>Fabales</taxon>
        <taxon>Fabaceae</taxon>
        <taxon>Papilionoideae</taxon>
        <taxon>50 kb inversion clade</taxon>
        <taxon>NPAAA clade</taxon>
        <taxon>indigoferoid/millettioid clade</taxon>
        <taxon>Phaseoleae</taxon>
        <taxon>Clitoria</taxon>
    </lineage>
</organism>
<feature type="region of interest" description="Disordered" evidence="7">
    <location>
        <begin position="1"/>
        <end position="22"/>
    </location>
</feature>
<dbReference type="GO" id="GO:0003755">
    <property type="term" value="F:peptidyl-prolyl cis-trans isomerase activity"/>
    <property type="evidence" value="ECO:0007669"/>
    <property type="project" value="UniProtKB-KW"/>
</dbReference>
<keyword evidence="4" id="KW-0418">Kinase</keyword>
<dbReference type="Gene3D" id="3.10.50.40">
    <property type="match status" value="1"/>
</dbReference>
<keyword evidence="1" id="KW-0723">Serine/threonine-protein kinase</keyword>
<feature type="domain" description="Protein kinase" evidence="8">
    <location>
        <begin position="1"/>
        <end position="187"/>
    </location>
</feature>
<dbReference type="Pfam" id="PF07714">
    <property type="entry name" value="PK_Tyr_Ser-Thr"/>
    <property type="match status" value="1"/>
</dbReference>
<reference evidence="10 11" key="1">
    <citation type="submission" date="2024-01" db="EMBL/GenBank/DDBJ databases">
        <title>The genomes of 5 underutilized Papilionoideae crops provide insights into root nodulation and disease resistance.</title>
        <authorList>
            <person name="Yuan L."/>
        </authorList>
    </citation>
    <scope>NUCLEOTIDE SEQUENCE [LARGE SCALE GENOMIC DNA]</scope>
    <source>
        <strain evidence="10">LY-2023</strain>
        <tissue evidence="10">Leaf</tissue>
    </source>
</reference>
<dbReference type="PROSITE" id="PS50059">
    <property type="entry name" value="FKBP_PPIASE"/>
    <property type="match status" value="1"/>
</dbReference>
<sequence length="329" mass="37101">MKPHSYAISEKSDFSIKPDQNSGMQVDDMDLPVYEVSTIAKATSNFTIKNKIGEGGFGPVYWLRISFQNVFYSGYMAPEYATDGLFSAKSDVFSFGVLLIEIISGKRSRGYYNQNHSHNLIGYAWKLWKEGRPLELIDKSLEDTCFVSQILYCIHVSLLCVQQHPEDRPGMSRVLLMLVSEKSDSYAISEKSDFSIKPDQNSGMQKCFLYSWCASSRDSERALRLDQLLQSSHLHLRTVTASKLQEQVPVKLGWILEQADVTELQIGVKHKPASHEVQAHKGERVKVHYQGTLTAFDSSFERNNPIEFELGSGQVIKGWDQGLFGNVPG</sequence>
<gene>
    <name evidence="10" type="ORF">RJT34_06784</name>
</gene>
<evidence type="ECO:0000256" key="6">
    <source>
        <dbReference type="PROSITE-ProRule" id="PRU00277"/>
    </source>
</evidence>
<evidence type="ECO:0000256" key="1">
    <source>
        <dbReference type="ARBA" id="ARBA00022527"/>
    </source>
</evidence>
<dbReference type="Pfam" id="PF00254">
    <property type="entry name" value="FKBP_C"/>
    <property type="match status" value="1"/>
</dbReference>
<name>A0AAN9K2M9_CLITE</name>
<keyword evidence="6" id="KW-0697">Rotamase</keyword>
<evidence type="ECO:0000256" key="7">
    <source>
        <dbReference type="SAM" id="MobiDB-lite"/>
    </source>
</evidence>
<evidence type="ECO:0000256" key="3">
    <source>
        <dbReference type="ARBA" id="ARBA00022741"/>
    </source>
</evidence>
<dbReference type="EMBL" id="JAYKXN010000002">
    <property type="protein sequence ID" value="KAK7309780.1"/>
    <property type="molecule type" value="Genomic_DNA"/>
</dbReference>
<evidence type="ECO:0000313" key="10">
    <source>
        <dbReference type="EMBL" id="KAK7309780.1"/>
    </source>
</evidence>
<dbReference type="InterPro" id="IPR001245">
    <property type="entry name" value="Ser-Thr/Tyr_kinase_cat_dom"/>
</dbReference>
<dbReference type="GO" id="GO:0005524">
    <property type="term" value="F:ATP binding"/>
    <property type="evidence" value="ECO:0007669"/>
    <property type="project" value="UniProtKB-KW"/>
</dbReference>
<keyword evidence="6" id="KW-0413">Isomerase</keyword>
<dbReference type="InterPro" id="IPR000719">
    <property type="entry name" value="Prot_kinase_dom"/>
</dbReference>
<keyword evidence="2" id="KW-0808">Transferase</keyword>
<accession>A0AAN9K2M9</accession>
<dbReference type="Gene3D" id="1.10.510.10">
    <property type="entry name" value="Transferase(Phosphotransferase) domain 1"/>
    <property type="match status" value="1"/>
</dbReference>
<dbReference type="GO" id="GO:0005886">
    <property type="term" value="C:plasma membrane"/>
    <property type="evidence" value="ECO:0007669"/>
    <property type="project" value="TreeGrafter"/>
</dbReference>
<keyword evidence="5" id="KW-0067">ATP-binding</keyword>
<dbReference type="PROSITE" id="PS50011">
    <property type="entry name" value="PROTEIN_KINASE_DOM"/>
    <property type="match status" value="1"/>
</dbReference>